<dbReference type="Pfam" id="PF04290">
    <property type="entry name" value="DctQ"/>
    <property type="match status" value="1"/>
</dbReference>
<dbReference type="GO" id="GO:0022857">
    <property type="term" value="F:transmembrane transporter activity"/>
    <property type="evidence" value="ECO:0007669"/>
    <property type="project" value="TreeGrafter"/>
</dbReference>
<dbReference type="GO" id="GO:0005886">
    <property type="term" value="C:plasma membrane"/>
    <property type="evidence" value="ECO:0007669"/>
    <property type="project" value="UniProtKB-SubCell"/>
</dbReference>
<dbReference type="PANTHER" id="PTHR35011:SF2">
    <property type="entry name" value="2,3-DIKETO-L-GULONATE TRAP TRANSPORTER SMALL PERMEASE PROTEIN YIAM"/>
    <property type="match status" value="1"/>
</dbReference>
<dbReference type="Proteomes" id="UP000240535">
    <property type="component" value="Unassembled WGS sequence"/>
</dbReference>
<protein>
    <submittedName>
        <fullName evidence="11">C4-dicarboxylate ABC transporter permease</fullName>
    </submittedName>
</protein>
<keyword evidence="3" id="KW-1003">Cell membrane</keyword>
<dbReference type="PANTHER" id="PTHR35011">
    <property type="entry name" value="2,3-DIKETO-L-GULONATE TRAP TRANSPORTER SMALL PERMEASE PROTEIN YIAM"/>
    <property type="match status" value="1"/>
</dbReference>
<dbReference type="InterPro" id="IPR007387">
    <property type="entry name" value="TRAP_DctQ"/>
</dbReference>
<gene>
    <name evidence="11" type="ORF">CQ405_03870</name>
</gene>
<evidence type="ECO:0000256" key="1">
    <source>
        <dbReference type="ARBA" id="ARBA00004429"/>
    </source>
</evidence>
<evidence type="ECO:0000256" key="6">
    <source>
        <dbReference type="ARBA" id="ARBA00022989"/>
    </source>
</evidence>
<evidence type="ECO:0000256" key="7">
    <source>
        <dbReference type="ARBA" id="ARBA00023136"/>
    </source>
</evidence>
<evidence type="ECO:0000256" key="9">
    <source>
        <dbReference type="SAM" id="Phobius"/>
    </source>
</evidence>
<evidence type="ECO:0000313" key="12">
    <source>
        <dbReference type="Proteomes" id="UP000240535"/>
    </source>
</evidence>
<feature type="transmembrane region" description="Helical" evidence="9">
    <location>
        <begin position="20"/>
        <end position="41"/>
    </location>
</feature>
<keyword evidence="12" id="KW-1185">Reference proteome</keyword>
<evidence type="ECO:0000256" key="4">
    <source>
        <dbReference type="ARBA" id="ARBA00022519"/>
    </source>
</evidence>
<evidence type="ECO:0000313" key="11">
    <source>
        <dbReference type="EMBL" id="PSM52200.1"/>
    </source>
</evidence>
<keyword evidence="7 9" id="KW-0472">Membrane</keyword>
<evidence type="ECO:0000259" key="10">
    <source>
        <dbReference type="Pfam" id="PF04290"/>
    </source>
</evidence>
<dbReference type="EMBL" id="PDHH01000003">
    <property type="protein sequence ID" value="PSM52200.1"/>
    <property type="molecule type" value="Genomic_DNA"/>
</dbReference>
<comment type="caution">
    <text evidence="11">The sequence shown here is derived from an EMBL/GenBank/DDBJ whole genome shotgun (WGS) entry which is preliminary data.</text>
</comment>
<keyword evidence="5 9" id="KW-0812">Transmembrane</keyword>
<keyword evidence="2" id="KW-0813">Transport</keyword>
<comment type="similarity">
    <text evidence="8">Belongs to the TRAP transporter small permease family.</text>
</comment>
<dbReference type="GO" id="GO:0015740">
    <property type="term" value="P:C4-dicarboxylate transport"/>
    <property type="evidence" value="ECO:0007669"/>
    <property type="project" value="TreeGrafter"/>
</dbReference>
<dbReference type="AlphaFoldDB" id="A0A2P8R134"/>
<dbReference type="InterPro" id="IPR055348">
    <property type="entry name" value="DctQ"/>
</dbReference>
<organism evidence="11 12">
    <name type="scientific">Campylobacter blaseri</name>
    <dbReference type="NCBI Taxonomy" id="2042961"/>
    <lineage>
        <taxon>Bacteria</taxon>
        <taxon>Pseudomonadati</taxon>
        <taxon>Campylobacterota</taxon>
        <taxon>Epsilonproteobacteria</taxon>
        <taxon>Campylobacterales</taxon>
        <taxon>Campylobacteraceae</taxon>
        <taxon>Campylobacter</taxon>
    </lineage>
</organism>
<feature type="transmembrane region" description="Helical" evidence="9">
    <location>
        <begin position="154"/>
        <end position="173"/>
    </location>
</feature>
<keyword evidence="6 9" id="KW-1133">Transmembrane helix</keyword>
<dbReference type="RefSeq" id="WP_106870823.1">
    <property type="nucleotide sequence ID" value="NZ_CP053841.1"/>
</dbReference>
<feature type="transmembrane region" description="Helical" evidence="9">
    <location>
        <begin position="113"/>
        <end position="134"/>
    </location>
</feature>
<reference evidence="12" key="1">
    <citation type="submission" date="2017-10" db="EMBL/GenBank/DDBJ databases">
        <title>Campylobacter species from seals.</title>
        <authorList>
            <person name="Gilbert M.J."/>
            <person name="Zomer A.L."/>
            <person name="Timmerman A.J."/>
            <person name="Duim B."/>
            <person name="Wagenaar J.A."/>
        </authorList>
    </citation>
    <scope>NUCLEOTIDE SEQUENCE [LARGE SCALE GENOMIC DNA]</scope>
    <source>
        <strain evidence="12">17S00004-5</strain>
    </source>
</reference>
<dbReference type="OrthoDB" id="9791324at2"/>
<comment type="subcellular location">
    <subcellularLocation>
        <location evidence="1">Cell inner membrane</location>
        <topology evidence="1">Multi-pass membrane protein</topology>
    </subcellularLocation>
</comment>
<accession>A0A2P8R134</accession>
<proteinExistence type="inferred from homology"/>
<evidence type="ECO:0000256" key="2">
    <source>
        <dbReference type="ARBA" id="ARBA00022448"/>
    </source>
</evidence>
<evidence type="ECO:0000256" key="5">
    <source>
        <dbReference type="ARBA" id="ARBA00022692"/>
    </source>
</evidence>
<keyword evidence="4" id="KW-0997">Cell inner membrane</keyword>
<evidence type="ECO:0000256" key="8">
    <source>
        <dbReference type="ARBA" id="ARBA00038436"/>
    </source>
</evidence>
<evidence type="ECO:0000256" key="3">
    <source>
        <dbReference type="ARBA" id="ARBA00022475"/>
    </source>
</evidence>
<feature type="transmembrane region" description="Helical" evidence="9">
    <location>
        <begin position="74"/>
        <end position="92"/>
    </location>
</feature>
<name>A0A2P8R134_9BACT</name>
<sequence length="203" mass="22603">MSKVFRYIDIFISNANKNIAVIGISLGVILVFVNVVLRYSLSLAQIFVEKTGIGEILMNFLTILNGNMTWAGELTNYLFIWSALFGAAYGFKKGIHISVTIMLNALPKLLAKALLLLSHIITFAYLAFSSYLGIKLIILLMEFDEISVDLNIPMWIPQLVLPITFFTAAFRAAEKVYEVATTGADEVLQQSEAELIRDSVIKD</sequence>
<feature type="domain" description="Tripartite ATP-independent periplasmic transporters DctQ component" evidence="10">
    <location>
        <begin position="28"/>
        <end position="180"/>
    </location>
</feature>